<sequence length="714" mass="71040">MAAAAFGAPASRLCRATAAAATCRRAATLPPLPPSLRPPPPLRPSPLRRRPVTALVPRLLPTTMAVAGRPRRDAASRAAAATAAAAAAEVGGGGAGGAARGRSPPPPPPAAPPPPQALRPSVPLTPWRVLRIPDGHLRLDVTLANGQAFRWVRTAGGGVPWAPPPAAAAEAAAAAAAASVTATAVTDGAPAASAAAKEPTLYDEWAGPVGPRLFLLRQAALSATSPRRAAGRDEPVYYTVLGVTAAEAARANASGCGCGGGGNCGGPDGDDGGGAVDEAAAATALADYFHASVDVAALMTGFAAADDHFRDVSPALLGARMLRQDPTECLFAFLCSQNNHLSRIAGMVGHLAAAHGERLGVWAGVPHAAFPTVEALAARATEEDLREAAFGYRARYVVGCANDIAAAGGAAYLAALRPAGREAVAAALTALPGVGRKVAGCVSLFSLDQADEVPVDTHVWRLAVRDYLPHLGEGKGTLTPRAYAEVGDFFRGRFGGWAGWAHSVLFVAELPAFAPFVPKGRWRGGAAAKAVAAGGAAKGGGPKKGSSPKTAAARKAPAAKAAAARKAPAAKAAVARKGRAASPDARPHPVDAADGATSAAATRAAVFGSDSEGDDVSGRAAAVGAAAVAAAAAGPPRGALASASPVVAGGPAKAMPAVVAAAATATARRGRKAKAPADGDVAPSPTSIAHMRRRKRRAPLPAAPQMGKGDETQP</sequence>
<name>A0ACC3C1D7_PYRYE</name>
<evidence type="ECO:0000313" key="2">
    <source>
        <dbReference type="Proteomes" id="UP000798662"/>
    </source>
</evidence>
<dbReference type="Proteomes" id="UP000798662">
    <property type="component" value="Chromosome 2"/>
</dbReference>
<dbReference type="EMBL" id="CM020619">
    <property type="protein sequence ID" value="KAK1863769.1"/>
    <property type="molecule type" value="Genomic_DNA"/>
</dbReference>
<keyword evidence="2" id="KW-1185">Reference proteome</keyword>
<protein>
    <submittedName>
        <fullName evidence="1">Uncharacterized protein</fullName>
    </submittedName>
</protein>
<comment type="caution">
    <text evidence="1">The sequence shown here is derived from an EMBL/GenBank/DDBJ whole genome shotgun (WGS) entry which is preliminary data.</text>
</comment>
<gene>
    <name evidence="1" type="ORF">I4F81_006323</name>
</gene>
<accession>A0ACC3C1D7</accession>
<organism evidence="1 2">
    <name type="scientific">Pyropia yezoensis</name>
    <name type="common">Susabi-nori</name>
    <name type="synonym">Porphyra yezoensis</name>
    <dbReference type="NCBI Taxonomy" id="2788"/>
    <lineage>
        <taxon>Eukaryota</taxon>
        <taxon>Rhodophyta</taxon>
        <taxon>Bangiophyceae</taxon>
        <taxon>Bangiales</taxon>
        <taxon>Bangiaceae</taxon>
        <taxon>Pyropia</taxon>
    </lineage>
</organism>
<proteinExistence type="predicted"/>
<evidence type="ECO:0000313" key="1">
    <source>
        <dbReference type="EMBL" id="KAK1863769.1"/>
    </source>
</evidence>
<reference evidence="1" key="1">
    <citation type="submission" date="2019-11" db="EMBL/GenBank/DDBJ databases">
        <title>Nori genome reveals adaptations in red seaweeds to the harsh intertidal environment.</title>
        <authorList>
            <person name="Wang D."/>
            <person name="Mao Y."/>
        </authorList>
    </citation>
    <scope>NUCLEOTIDE SEQUENCE</scope>
    <source>
        <tissue evidence="1">Gametophyte</tissue>
    </source>
</reference>